<dbReference type="PANTHER" id="PTHR42743:SF11">
    <property type="entry name" value="AMINODEOXYCHORISMATE LYASE"/>
    <property type="match status" value="1"/>
</dbReference>
<dbReference type="InterPro" id="IPR050571">
    <property type="entry name" value="Class-IV_PLP-Dep_Aminotrnsfr"/>
</dbReference>
<protein>
    <submittedName>
        <fullName evidence="4">Aminotransferase class IV</fullName>
    </submittedName>
</protein>
<comment type="cofactor">
    <cofactor evidence="1">
        <name>pyridoxal 5'-phosphate</name>
        <dbReference type="ChEBI" id="CHEBI:597326"/>
    </cofactor>
</comment>
<name>A0ABR9B2W1_9BACL</name>
<evidence type="ECO:0000256" key="2">
    <source>
        <dbReference type="ARBA" id="ARBA00009320"/>
    </source>
</evidence>
<dbReference type="InterPro" id="IPR036038">
    <property type="entry name" value="Aminotransferase-like"/>
</dbReference>
<sequence>MVTIGWNGELKSSSEAMVSVADHGFLYGMTLFETMRTYGGKPFLWERHLERLCSACHEVGIVLLLDKEKLHQHIQDVMAANKLSEAYIRLTISAGEQGDGLPTGDYTNPQVIVFAKPLPQLPGTLYETGKPLQLLNTKRSSPETVIRVKSGHYMNNIIAKRELGTYASALQGAEGLMLNAEGSIAEGVVSNVFWITAGQLYTPAIETGILPGITRAAVLELAEQQGIRYKEGAYTWSHLLEADEVFLTTSIQELVPVTLLCDVEQRQYVVGDGTIGRVTNQLLERYRQMTTSG</sequence>
<evidence type="ECO:0000256" key="3">
    <source>
        <dbReference type="ARBA" id="ARBA00022898"/>
    </source>
</evidence>
<organism evidence="4 5">
    <name type="scientific">Paenibacillus arenosi</name>
    <dbReference type="NCBI Taxonomy" id="2774142"/>
    <lineage>
        <taxon>Bacteria</taxon>
        <taxon>Bacillati</taxon>
        <taxon>Bacillota</taxon>
        <taxon>Bacilli</taxon>
        <taxon>Bacillales</taxon>
        <taxon>Paenibacillaceae</taxon>
        <taxon>Paenibacillus</taxon>
    </lineage>
</organism>
<keyword evidence="3" id="KW-0663">Pyridoxal phosphate</keyword>
<keyword evidence="5" id="KW-1185">Reference proteome</keyword>
<dbReference type="GO" id="GO:0008483">
    <property type="term" value="F:transaminase activity"/>
    <property type="evidence" value="ECO:0007669"/>
    <property type="project" value="UniProtKB-KW"/>
</dbReference>
<dbReference type="PANTHER" id="PTHR42743">
    <property type="entry name" value="AMINO-ACID AMINOTRANSFERASE"/>
    <property type="match status" value="1"/>
</dbReference>
<proteinExistence type="inferred from homology"/>
<keyword evidence="4" id="KW-0032">Aminotransferase</keyword>
<gene>
    <name evidence="4" type="ORF">IFO66_20700</name>
</gene>
<dbReference type="CDD" id="cd00449">
    <property type="entry name" value="PLPDE_IV"/>
    <property type="match status" value="1"/>
</dbReference>
<evidence type="ECO:0000313" key="4">
    <source>
        <dbReference type="EMBL" id="MBD8500709.1"/>
    </source>
</evidence>
<dbReference type="InterPro" id="IPR043131">
    <property type="entry name" value="BCAT-like_N"/>
</dbReference>
<dbReference type="Pfam" id="PF01063">
    <property type="entry name" value="Aminotran_4"/>
    <property type="match status" value="1"/>
</dbReference>
<dbReference type="InterPro" id="IPR043132">
    <property type="entry name" value="BCAT-like_C"/>
</dbReference>
<dbReference type="Gene3D" id="3.30.470.10">
    <property type="match status" value="1"/>
</dbReference>
<evidence type="ECO:0000256" key="1">
    <source>
        <dbReference type="ARBA" id="ARBA00001933"/>
    </source>
</evidence>
<dbReference type="InterPro" id="IPR001544">
    <property type="entry name" value="Aminotrans_IV"/>
</dbReference>
<reference evidence="4 5" key="1">
    <citation type="submission" date="2020-09" db="EMBL/GenBank/DDBJ databases">
        <title>Paenibacillus sp. CAU 1523 isolated from sand of Haeundae Beach.</title>
        <authorList>
            <person name="Kim W."/>
        </authorList>
    </citation>
    <scope>NUCLEOTIDE SEQUENCE [LARGE SCALE GENOMIC DNA]</scope>
    <source>
        <strain evidence="4 5">CAU 1523</strain>
    </source>
</reference>
<comment type="similarity">
    <text evidence="2">Belongs to the class-IV pyridoxal-phosphate-dependent aminotransferase family.</text>
</comment>
<dbReference type="Proteomes" id="UP000634529">
    <property type="component" value="Unassembled WGS sequence"/>
</dbReference>
<accession>A0ABR9B2W1</accession>
<comment type="caution">
    <text evidence="4">The sequence shown here is derived from an EMBL/GenBank/DDBJ whole genome shotgun (WGS) entry which is preliminary data.</text>
</comment>
<dbReference type="EMBL" id="JACYTN010000026">
    <property type="protein sequence ID" value="MBD8500709.1"/>
    <property type="molecule type" value="Genomic_DNA"/>
</dbReference>
<dbReference type="RefSeq" id="WP_192026942.1">
    <property type="nucleotide sequence ID" value="NZ_JACYTN010000026.1"/>
</dbReference>
<keyword evidence="4" id="KW-0808">Transferase</keyword>
<dbReference type="SUPFAM" id="SSF56752">
    <property type="entry name" value="D-aminoacid aminotransferase-like PLP-dependent enzymes"/>
    <property type="match status" value="1"/>
</dbReference>
<dbReference type="Gene3D" id="3.20.10.10">
    <property type="entry name" value="D-amino Acid Aminotransferase, subunit A, domain 2"/>
    <property type="match status" value="1"/>
</dbReference>
<evidence type="ECO:0000313" key="5">
    <source>
        <dbReference type="Proteomes" id="UP000634529"/>
    </source>
</evidence>